<dbReference type="PROSITE" id="PS50972">
    <property type="entry name" value="PTERIN_BINDING"/>
    <property type="match status" value="1"/>
</dbReference>
<keyword evidence="8 12" id="KW-0479">Metal-binding</keyword>
<dbReference type="PROSITE" id="PS00792">
    <property type="entry name" value="DHPS_1"/>
    <property type="match status" value="1"/>
</dbReference>
<dbReference type="PANTHER" id="PTHR20941:SF1">
    <property type="entry name" value="FOLIC ACID SYNTHESIS PROTEIN FOL1"/>
    <property type="match status" value="1"/>
</dbReference>
<dbReference type="EMBL" id="BJUB01000009">
    <property type="protein sequence ID" value="GEK22527.1"/>
    <property type="molecule type" value="Genomic_DNA"/>
</dbReference>
<feature type="compositionally biased region" description="Acidic residues" evidence="13">
    <location>
        <begin position="297"/>
        <end position="306"/>
    </location>
</feature>
<dbReference type="GO" id="GO:0046656">
    <property type="term" value="P:folic acid biosynthetic process"/>
    <property type="evidence" value="ECO:0007669"/>
    <property type="project" value="UniProtKB-KW"/>
</dbReference>
<accession>A0A510V6M4</accession>
<keyword evidence="16" id="KW-1185">Reference proteome</keyword>
<dbReference type="GO" id="GO:0004156">
    <property type="term" value="F:dihydropteroate synthase activity"/>
    <property type="evidence" value="ECO:0007669"/>
    <property type="project" value="UniProtKB-EC"/>
</dbReference>
<dbReference type="Pfam" id="PF00809">
    <property type="entry name" value="Pterin_bind"/>
    <property type="match status" value="1"/>
</dbReference>
<feature type="domain" description="Pterin-binding" evidence="14">
    <location>
        <begin position="21"/>
        <end position="279"/>
    </location>
</feature>
<keyword evidence="7 12" id="KW-0808">Transferase</keyword>
<evidence type="ECO:0000256" key="1">
    <source>
        <dbReference type="ARBA" id="ARBA00000012"/>
    </source>
</evidence>
<dbReference type="InterPro" id="IPR000489">
    <property type="entry name" value="Pterin-binding_dom"/>
</dbReference>
<dbReference type="Proteomes" id="UP000321118">
    <property type="component" value="Unassembled WGS sequence"/>
</dbReference>
<dbReference type="NCBIfam" id="TIGR01496">
    <property type="entry name" value="DHPS"/>
    <property type="match status" value="1"/>
</dbReference>
<evidence type="ECO:0000256" key="6">
    <source>
        <dbReference type="ARBA" id="ARBA00016919"/>
    </source>
</evidence>
<evidence type="ECO:0000256" key="2">
    <source>
        <dbReference type="ARBA" id="ARBA00001946"/>
    </source>
</evidence>
<evidence type="ECO:0000256" key="12">
    <source>
        <dbReference type="RuleBase" id="RU361205"/>
    </source>
</evidence>
<organism evidence="15 16">
    <name type="scientific">Cellulomonas xylanilytica</name>
    <dbReference type="NCBI Taxonomy" id="233583"/>
    <lineage>
        <taxon>Bacteria</taxon>
        <taxon>Bacillati</taxon>
        <taxon>Actinomycetota</taxon>
        <taxon>Actinomycetes</taxon>
        <taxon>Micrococcales</taxon>
        <taxon>Cellulomonadaceae</taxon>
        <taxon>Cellulomonas</taxon>
    </lineage>
</organism>
<sequence>MTGPSARPAPLPTRLHRLDRTLVMGVVNVTPDSFSDGGRWFTPGAAVAHGLELVAHGADLLDVGGESTRPGARRVAVDDELARVLPVIEQLVAHGATVSIDTTRAVVARAAVERGASIINDVSGGLADDAMYGVVAQTGAVYVAMHWRGHADVMDDLDDYDDVVTDVRRELAARVAALRAAGVRDEQVVLDPGLGFAKAGSSNWPLLARLPELVADGFPVLVGASRKRFLGHLLAGPDGEPAPPLARDGATAAVSALAAAAGAWCVRVHEVAGSADAVRVAAAWRGVQSPHGPVAEHDDDDELPVDEDARTGGSTR</sequence>
<name>A0A510V6M4_9CELL</name>
<evidence type="ECO:0000256" key="11">
    <source>
        <dbReference type="ARBA" id="ARBA00030193"/>
    </source>
</evidence>
<comment type="pathway">
    <text evidence="3 12">Cofactor biosynthesis; tetrahydrofolate biosynthesis; 7,8-dihydrofolate from 2-amino-4-hydroxy-6-hydroxymethyl-7,8-dihydropteridine diphosphate and 4-aminobenzoate: step 1/2.</text>
</comment>
<evidence type="ECO:0000256" key="9">
    <source>
        <dbReference type="ARBA" id="ARBA00022842"/>
    </source>
</evidence>
<dbReference type="FunFam" id="3.20.20.20:FF:000006">
    <property type="entry name" value="Dihydropteroate synthase"/>
    <property type="match status" value="1"/>
</dbReference>
<evidence type="ECO:0000256" key="13">
    <source>
        <dbReference type="SAM" id="MobiDB-lite"/>
    </source>
</evidence>
<dbReference type="PANTHER" id="PTHR20941">
    <property type="entry name" value="FOLATE SYNTHESIS PROTEINS"/>
    <property type="match status" value="1"/>
</dbReference>
<comment type="function">
    <text evidence="12">Catalyzes the condensation of para-aminobenzoate (pABA) with 6-hydroxymethyl-7,8-dihydropterin diphosphate (DHPt-PP) to form 7,8-dihydropteroate (H2Pte), the immediate precursor of folate derivatives.</text>
</comment>
<evidence type="ECO:0000256" key="3">
    <source>
        <dbReference type="ARBA" id="ARBA00004763"/>
    </source>
</evidence>
<evidence type="ECO:0000313" key="16">
    <source>
        <dbReference type="Proteomes" id="UP000321118"/>
    </source>
</evidence>
<evidence type="ECO:0000256" key="5">
    <source>
        <dbReference type="ARBA" id="ARBA00012458"/>
    </source>
</evidence>
<evidence type="ECO:0000256" key="10">
    <source>
        <dbReference type="ARBA" id="ARBA00022909"/>
    </source>
</evidence>
<dbReference type="InterPro" id="IPR045031">
    <property type="entry name" value="DHP_synth-like"/>
</dbReference>
<dbReference type="Gene3D" id="3.20.20.20">
    <property type="entry name" value="Dihydropteroate synthase-like"/>
    <property type="match status" value="1"/>
</dbReference>
<dbReference type="GO" id="GO:0046654">
    <property type="term" value="P:tetrahydrofolate biosynthetic process"/>
    <property type="evidence" value="ECO:0007669"/>
    <property type="project" value="UniProtKB-UniPathway"/>
</dbReference>
<evidence type="ECO:0000313" key="15">
    <source>
        <dbReference type="EMBL" id="GEK22527.1"/>
    </source>
</evidence>
<dbReference type="GO" id="GO:0046872">
    <property type="term" value="F:metal ion binding"/>
    <property type="evidence" value="ECO:0007669"/>
    <property type="project" value="UniProtKB-KW"/>
</dbReference>
<dbReference type="UniPathway" id="UPA00077">
    <property type="reaction ID" value="UER00156"/>
</dbReference>
<dbReference type="PROSITE" id="PS00793">
    <property type="entry name" value="DHPS_2"/>
    <property type="match status" value="1"/>
</dbReference>
<proteinExistence type="inferred from homology"/>
<reference evidence="15 16" key="1">
    <citation type="submission" date="2019-07" db="EMBL/GenBank/DDBJ databases">
        <title>Whole genome shotgun sequence of Cellulomonas xylanilytica NBRC 101102.</title>
        <authorList>
            <person name="Hosoyama A."/>
            <person name="Uohara A."/>
            <person name="Ohji S."/>
            <person name="Ichikawa N."/>
        </authorList>
    </citation>
    <scope>NUCLEOTIDE SEQUENCE [LARGE SCALE GENOMIC DNA]</scope>
    <source>
        <strain evidence="15 16">NBRC 101102</strain>
    </source>
</reference>
<dbReference type="InterPro" id="IPR006390">
    <property type="entry name" value="DHP_synth_dom"/>
</dbReference>
<comment type="catalytic activity">
    <reaction evidence="1">
        <text>(7,8-dihydropterin-6-yl)methyl diphosphate + 4-aminobenzoate = 7,8-dihydropteroate + diphosphate</text>
        <dbReference type="Rhea" id="RHEA:19949"/>
        <dbReference type="ChEBI" id="CHEBI:17836"/>
        <dbReference type="ChEBI" id="CHEBI:17839"/>
        <dbReference type="ChEBI" id="CHEBI:33019"/>
        <dbReference type="ChEBI" id="CHEBI:72950"/>
        <dbReference type="EC" id="2.5.1.15"/>
    </reaction>
</comment>
<protein>
    <recommendedName>
        <fullName evidence="6 12">Dihydropteroate synthase</fullName>
        <shortName evidence="12">DHPS</shortName>
        <ecNumber evidence="5 12">2.5.1.15</ecNumber>
    </recommendedName>
    <alternativeName>
        <fullName evidence="11 12">Dihydropteroate pyrophosphorylase</fullName>
    </alternativeName>
</protein>
<evidence type="ECO:0000259" key="14">
    <source>
        <dbReference type="PROSITE" id="PS50972"/>
    </source>
</evidence>
<feature type="region of interest" description="Disordered" evidence="13">
    <location>
        <begin position="289"/>
        <end position="316"/>
    </location>
</feature>
<dbReference type="EC" id="2.5.1.15" evidence="5 12"/>
<evidence type="ECO:0000256" key="8">
    <source>
        <dbReference type="ARBA" id="ARBA00022723"/>
    </source>
</evidence>
<comment type="caution">
    <text evidence="15">The sequence shown here is derived from an EMBL/GenBank/DDBJ whole genome shotgun (WGS) entry which is preliminary data.</text>
</comment>
<dbReference type="GO" id="GO:0005829">
    <property type="term" value="C:cytosol"/>
    <property type="evidence" value="ECO:0007669"/>
    <property type="project" value="TreeGrafter"/>
</dbReference>
<keyword evidence="9 12" id="KW-0460">Magnesium</keyword>
<evidence type="ECO:0000256" key="7">
    <source>
        <dbReference type="ARBA" id="ARBA00022679"/>
    </source>
</evidence>
<keyword evidence="10 12" id="KW-0289">Folate biosynthesis</keyword>
<dbReference type="InterPro" id="IPR011005">
    <property type="entry name" value="Dihydropteroate_synth-like_sf"/>
</dbReference>
<comment type="cofactor">
    <cofactor evidence="2 12">
        <name>Mg(2+)</name>
        <dbReference type="ChEBI" id="CHEBI:18420"/>
    </cofactor>
</comment>
<dbReference type="AlphaFoldDB" id="A0A510V6M4"/>
<dbReference type="SUPFAM" id="SSF51717">
    <property type="entry name" value="Dihydropteroate synthetase-like"/>
    <property type="match status" value="1"/>
</dbReference>
<dbReference type="CDD" id="cd00739">
    <property type="entry name" value="DHPS"/>
    <property type="match status" value="1"/>
</dbReference>
<gene>
    <name evidence="15" type="ORF">CXY01_30470</name>
</gene>
<evidence type="ECO:0000256" key="4">
    <source>
        <dbReference type="ARBA" id="ARBA00009503"/>
    </source>
</evidence>
<comment type="similarity">
    <text evidence="4 12">Belongs to the DHPS family.</text>
</comment>